<dbReference type="AlphaFoldDB" id="A0AAD9DRE7"/>
<gene>
    <name evidence="2" type="ORF">P4O66_014314</name>
</gene>
<dbReference type="EMBL" id="JAROKS010000021">
    <property type="protein sequence ID" value="KAK1790413.1"/>
    <property type="molecule type" value="Genomic_DNA"/>
</dbReference>
<keyword evidence="3" id="KW-1185">Reference proteome</keyword>
<feature type="compositionally biased region" description="Basic and acidic residues" evidence="1">
    <location>
        <begin position="1"/>
        <end position="12"/>
    </location>
</feature>
<accession>A0AAD9DRE7</accession>
<dbReference type="Proteomes" id="UP001239994">
    <property type="component" value="Unassembled WGS sequence"/>
</dbReference>
<comment type="caution">
    <text evidence="2">The sequence shown here is derived from an EMBL/GenBank/DDBJ whole genome shotgun (WGS) entry which is preliminary data.</text>
</comment>
<evidence type="ECO:0000256" key="1">
    <source>
        <dbReference type="SAM" id="MobiDB-lite"/>
    </source>
</evidence>
<name>A0AAD9DRE7_9TELE</name>
<organism evidence="2 3">
    <name type="scientific">Electrophorus voltai</name>
    <dbReference type="NCBI Taxonomy" id="2609070"/>
    <lineage>
        <taxon>Eukaryota</taxon>
        <taxon>Metazoa</taxon>
        <taxon>Chordata</taxon>
        <taxon>Craniata</taxon>
        <taxon>Vertebrata</taxon>
        <taxon>Euteleostomi</taxon>
        <taxon>Actinopterygii</taxon>
        <taxon>Neopterygii</taxon>
        <taxon>Teleostei</taxon>
        <taxon>Ostariophysi</taxon>
        <taxon>Gymnotiformes</taxon>
        <taxon>Gymnotoidei</taxon>
        <taxon>Gymnotidae</taxon>
        <taxon>Electrophorus</taxon>
    </lineage>
</organism>
<proteinExistence type="predicted"/>
<sequence length="204" mass="22331">MDDKPAFRRETSSELTLQPSPETVELSNAYKRRRAPSRAWSAERVTEEAKDRVVASVGDPGNAQLVLSESTVQYRGETFKWLLTHDVGYVGYRDGSSSPGQEDQCLVGLGNTRVSRIGTCMRLHPVEAWEQDGGTAKVHPVQRCKGEQPSADALRNRSDYLPICACSGTSAPSSRCLQPSEFQSQVRTGAFRCLAAVCIHGTGR</sequence>
<reference evidence="2" key="1">
    <citation type="submission" date="2023-03" db="EMBL/GenBank/DDBJ databases">
        <title>Electrophorus voltai genome.</title>
        <authorList>
            <person name="Bian C."/>
        </authorList>
    </citation>
    <scope>NUCLEOTIDE SEQUENCE</scope>
    <source>
        <strain evidence="2">CB-2022</strain>
        <tissue evidence="2">Muscle</tissue>
    </source>
</reference>
<protein>
    <submittedName>
        <fullName evidence="2">Uncharacterized protein</fullName>
    </submittedName>
</protein>
<feature type="region of interest" description="Disordered" evidence="1">
    <location>
        <begin position="1"/>
        <end position="27"/>
    </location>
</feature>
<evidence type="ECO:0000313" key="3">
    <source>
        <dbReference type="Proteomes" id="UP001239994"/>
    </source>
</evidence>
<evidence type="ECO:0000313" key="2">
    <source>
        <dbReference type="EMBL" id="KAK1790413.1"/>
    </source>
</evidence>